<reference evidence="15" key="1">
    <citation type="submission" date="2024-01" db="EMBL/GenBank/DDBJ databases">
        <authorList>
            <person name="Webb A."/>
        </authorList>
    </citation>
    <scope>NUCLEOTIDE SEQUENCE</scope>
    <source>
        <strain evidence="15">Pm1</strain>
    </source>
</reference>
<dbReference type="PANTHER" id="PTHR13451">
    <property type="entry name" value="CLASS II CROSSOVER JUNCTION ENDONUCLEASE MUS81"/>
    <property type="match status" value="1"/>
</dbReference>
<dbReference type="Gene3D" id="1.10.150.110">
    <property type="entry name" value="DNA polymerase beta, N-terminal domain-like"/>
    <property type="match status" value="1"/>
</dbReference>
<keyword evidence="8 13" id="KW-0378">Hydrolase</keyword>
<keyword evidence="9 13" id="KW-0460">Magnesium</keyword>
<accession>A0AAV1V5H3</accession>
<dbReference type="AlphaFoldDB" id="A0AAV1V5H3"/>
<dbReference type="GO" id="GO:0000727">
    <property type="term" value="P:double-strand break repair via break-induced replication"/>
    <property type="evidence" value="ECO:0007669"/>
    <property type="project" value="UniProtKB-UniRule"/>
</dbReference>
<evidence type="ECO:0000256" key="6">
    <source>
        <dbReference type="ARBA" id="ARBA00022759"/>
    </source>
</evidence>
<dbReference type="InterPro" id="IPR006166">
    <property type="entry name" value="ERCC4_domain"/>
</dbReference>
<evidence type="ECO:0000256" key="8">
    <source>
        <dbReference type="ARBA" id="ARBA00022801"/>
    </source>
</evidence>
<evidence type="ECO:0000256" key="11">
    <source>
        <dbReference type="ARBA" id="ARBA00023204"/>
    </source>
</evidence>
<dbReference type="EC" id="3.1.22.-" evidence="13"/>
<dbReference type="CDD" id="cd20074">
    <property type="entry name" value="XPF_nuclease_Mus81"/>
    <property type="match status" value="1"/>
</dbReference>
<dbReference type="Gene3D" id="3.40.50.10130">
    <property type="match status" value="1"/>
</dbReference>
<evidence type="ECO:0000256" key="2">
    <source>
        <dbReference type="ARBA" id="ARBA00004123"/>
    </source>
</evidence>
<dbReference type="InterPro" id="IPR033309">
    <property type="entry name" value="Mus81"/>
</dbReference>
<evidence type="ECO:0000256" key="10">
    <source>
        <dbReference type="ARBA" id="ARBA00023172"/>
    </source>
</evidence>
<keyword evidence="7 13" id="KW-0227">DNA damage</keyword>
<sequence>MSSRSAQNCVHEGNDVLVADLLVLKQRIRESSHLSSNYGRAIASIRAHPTPLRSACEARRLKNIGNYLSNQIHCILKKRGLLQDESPPVSRPILSVTLPPNTAITTEDRIPREYAPVYRKQPWYVLLALLEAQAVDEDAAVPMTSLLQRMLKAGYTGDSDKLRACLMSLSGTHDVVTRSNLGFYYLTDKGQRSAELCPKAPTGSCMSVAATATISNTDVSTAAAKKQKYLASVAIHQRPLNSDLTCIEVDSSDDHAFSERVVEPDPEPMEKSCTGLKEFIQETDTWELVLLLDHREVIERRNPHILERKLLERNVNCEVRALGVGDVQWIARRHRVNEATEEFMMNVIVERKEVHDLSSSIIDRRFIEQKLRLATVRENCGDVHVIYLIEGSLTQITTVRTSGLHTTMGRTQVQNNFFVQQCRNADETVTFLARVHARLLSNFPPISRSAKPVTTHLLSQREFDSDTFARSFCVPPQTFAPFNSLFRKKNQFTVQEIYQRMLLQAPGLSAAKTVSLSAKYPNFCELVSALRKRGRDSEVEHVRCGKTQRRLGLKARECLGELLTSSQYTEDM</sequence>
<dbReference type="GO" id="GO:0031573">
    <property type="term" value="P:mitotic intra-S DNA damage checkpoint signaling"/>
    <property type="evidence" value="ECO:0007669"/>
    <property type="project" value="TreeGrafter"/>
</dbReference>
<dbReference type="GO" id="GO:0006308">
    <property type="term" value="P:DNA catabolic process"/>
    <property type="evidence" value="ECO:0007669"/>
    <property type="project" value="UniProtKB-UniRule"/>
</dbReference>
<dbReference type="GO" id="GO:0008821">
    <property type="term" value="F:crossover junction DNA endonuclease activity"/>
    <property type="evidence" value="ECO:0007669"/>
    <property type="project" value="UniProtKB-UniRule"/>
</dbReference>
<dbReference type="Pfam" id="PF14716">
    <property type="entry name" value="HHH_8"/>
    <property type="match status" value="1"/>
</dbReference>
<evidence type="ECO:0000259" key="14">
    <source>
        <dbReference type="SMART" id="SM00891"/>
    </source>
</evidence>
<evidence type="ECO:0000256" key="12">
    <source>
        <dbReference type="ARBA" id="ARBA00023242"/>
    </source>
</evidence>
<evidence type="ECO:0000256" key="4">
    <source>
        <dbReference type="ARBA" id="ARBA00022722"/>
    </source>
</evidence>
<comment type="cofactor">
    <cofactor evidence="1 13">
        <name>Mg(2+)</name>
        <dbReference type="ChEBI" id="CHEBI:18420"/>
    </cofactor>
</comment>
<dbReference type="GO" id="GO:0005634">
    <property type="term" value="C:nucleus"/>
    <property type="evidence" value="ECO:0007669"/>
    <property type="project" value="UniProtKB-SubCell"/>
</dbReference>
<name>A0AAV1V5H3_9STRA</name>
<dbReference type="SUPFAM" id="SSF47802">
    <property type="entry name" value="DNA polymerase beta, N-terminal domain-like"/>
    <property type="match status" value="1"/>
</dbReference>
<evidence type="ECO:0000313" key="16">
    <source>
        <dbReference type="Proteomes" id="UP001162060"/>
    </source>
</evidence>
<evidence type="ECO:0000256" key="7">
    <source>
        <dbReference type="ARBA" id="ARBA00022763"/>
    </source>
</evidence>
<evidence type="ECO:0000256" key="9">
    <source>
        <dbReference type="ARBA" id="ARBA00022842"/>
    </source>
</evidence>
<proteinExistence type="inferred from homology"/>
<keyword evidence="4 13" id="KW-0540">Nuclease</keyword>
<evidence type="ECO:0000256" key="3">
    <source>
        <dbReference type="ARBA" id="ARBA00010015"/>
    </source>
</evidence>
<evidence type="ECO:0000256" key="13">
    <source>
        <dbReference type="RuleBase" id="RU369042"/>
    </source>
</evidence>
<dbReference type="InterPro" id="IPR042530">
    <property type="entry name" value="EME1/EME2_C"/>
</dbReference>
<keyword evidence="10 13" id="KW-0233">DNA recombination</keyword>
<comment type="caution">
    <text evidence="15">The sequence shown here is derived from an EMBL/GenBank/DDBJ whole genome shotgun (WGS) entry which is preliminary data.</text>
</comment>
<dbReference type="EMBL" id="CAKLBY020000267">
    <property type="protein sequence ID" value="CAK7942050.1"/>
    <property type="molecule type" value="Genomic_DNA"/>
</dbReference>
<comment type="subcellular location">
    <subcellularLocation>
        <location evidence="2 13">Nucleus</location>
    </subcellularLocation>
</comment>
<dbReference type="SMART" id="SM00891">
    <property type="entry name" value="ERCC4"/>
    <property type="match status" value="1"/>
</dbReference>
<dbReference type="InterPro" id="IPR047416">
    <property type="entry name" value="XPF_nuclease_Mus81"/>
</dbReference>
<dbReference type="Pfam" id="PF02732">
    <property type="entry name" value="ERCC4"/>
    <property type="match status" value="1"/>
</dbReference>
<dbReference type="Proteomes" id="UP001162060">
    <property type="component" value="Unassembled WGS sequence"/>
</dbReference>
<dbReference type="InterPro" id="IPR027421">
    <property type="entry name" value="DNA_pol_lamdba_lyase_dom_sf"/>
</dbReference>
<dbReference type="InterPro" id="IPR010996">
    <property type="entry name" value="HHH_MUS81"/>
</dbReference>
<comment type="similarity">
    <text evidence="3 13">Belongs to the XPF family.</text>
</comment>
<comment type="function">
    <text evidence="13">Interacts with EME1 to form a DNA structure-specific endonuclease with substrate preference for branched DNA structures with a 5'-end at the branch nick. Typical substrates include 3'-flap structures, D-loops, replication forks and nicked Holliday junctions. May be required in mitosis for the processing of stalled or collapsed replication fork intermediates. May be required in meiosis for the repair of meiosis-specific double strand breaks subsequent to single-end invasion (SEI).</text>
</comment>
<gene>
    <name evidence="15" type="ORF">PM001_LOCUS27200</name>
</gene>
<dbReference type="GO" id="GO:0046872">
    <property type="term" value="F:metal ion binding"/>
    <property type="evidence" value="ECO:0007669"/>
    <property type="project" value="UniProtKB-UniRule"/>
</dbReference>
<keyword evidence="11 13" id="KW-0234">DNA repair</keyword>
<keyword evidence="5 13" id="KW-0479">Metal-binding</keyword>
<dbReference type="InterPro" id="IPR011335">
    <property type="entry name" value="Restrct_endonuc-II-like"/>
</dbReference>
<dbReference type="Gene3D" id="1.10.150.670">
    <property type="entry name" value="Crossover junction endonuclease EME1, DNA-binding domain"/>
    <property type="match status" value="1"/>
</dbReference>
<dbReference type="GO" id="GO:0000712">
    <property type="term" value="P:resolution of meiotic recombination intermediates"/>
    <property type="evidence" value="ECO:0007669"/>
    <property type="project" value="TreeGrafter"/>
</dbReference>
<dbReference type="SUPFAM" id="SSF52980">
    <property type="entry name" value="Restriction endonuclease-like"/>
    <property type="match status" value="1"/>
</dbReference>
<evidence type="ECO:0000256" key="1">
    <source>
        <dbReference type="ARBA" id="ARBA00001946"/>
    </source>
</evidence>
<keyword evidence="12 13" id="KW-0539">Nucleus</keyword>
<protein>
    <recommendedName>
        <fullName evidence="13">Crossover junction endonuclease MUS81</fullName>
        <ecNumber evidence="13">3.1.22.-</ecNumber>
    </recommendedName>
</protein>
<comment type="subunit">
    <text evidence="13">Interacts with EME1.</text>
</comment>
<dbReference type="GO" id="GO:0048476">
    <property type="term" value="C:Holliday junction resolvase complex"/>
    <property type="evidence" value="ECO:0007669"/>
    <property type="project" value="UniProtKB-UniRule"/>
</dbReference>
<evidence type="ECO:0000256" key="5">
    <source>
        <dbReference type="ARBA" id="ARBA00022723"/>
    </source>
</evidence>
<dbReference type="GO" id="GO:0048257">
    <property type="term" value="F:3'-flap endonuclease activity"/>
    <property type="evidence" value="ECO:0007669"/>
    <property type="project" value="TreeGrafter"/>
</dbReference>
<feature type="domain" description="ERCC4" evidence="14">
    <location>
        <begin position="289"/>
        <end position="393"/>
    </location>
</feature>
<dbReference type="GO" id="GO:0003677">
    <property type="term" value="F:DNA binding"/>
    <property type="evidence" value="ECO:0007669"/>
    <property type="project" value="UniProtKB-UniRule"/>
</dbReference>
<dbReference type="PANTHER" id="PTHR13451:SF0">
    <property type="entry name" value="CROSSOVER JUNCTION ENDONUCLEASE MUS81"/>
    <property type="match status" value="1"/>
</dbReference>
<evidence type="ECO:0000313" key="15">
    <source>
        <dbReference type="EMBL" id="CAK7942050.1"/>
    </source>
</evidence>
<keyword evidence="6 13" id="KW-0255">Endonuclease</keyword>
<organism evidence="15 16">
    <name type="scientific">Peronospora matthiolae</name>
    <dbReference type="NCBI Taxonomy" id="2874970"/>
    <lineage>
        <taxon>Eukaryota</taxon>
        <taxon>Sar</taxon>
        <taxon>Stramenopiles</taxon>
        <taxon>Oomycota</taxon>
        <taxon>Peronosporomycetes</taxon>
        <taxon>Peronosporales</taxon>
        <taxon>Peronosporaceae</taxon>
        <taxon>Peronospora</taxon>
    </lineage>
</organism>